<dbReference type="AlphaFoldDB" id="A0A3P8TVH1"/>
<organism evidence="3 4">
    <name type="scientific">Amphiprion percula</name>
    <name type="common">Orange clownfish</name>
    <name type="synonym">Lutjanus percula</name>
    <dbReference type="NCBI Taxonomy" id="161767"/>
    <lineage>
        <taxon>Eukaryota</taxon>
        <taxon>Metazoa</taxon>
        <taxon>Chordata</taxon>
        <taxon>Craniata</taxon>
        <taxon>Vertebrata</taxon>
        <taxon>Euteleostomi</taxon>
        <taxon>Actinopterygii</taxon>
        <taxon>Neopterygii</taxon>
        <taxon>Teleostei</taxon>
        <taxon>Neoteleostei</taxon>
        <taxon>Acanthomorphata</taxon>
        <taxon>Ovalentaria</taxon>
        <taxon>Pomacentridae</taxon>
        <taxon>Amphiprion</taxon>
    </lineage>
</organism>
<evidence type="ECO:0000313" key="4">
    <source>
        <dbReference type="Proteomes" id="UP000265080"/>
    </source>
</evidence>
<evidence type="ECO:0000259" key="2">
    <source>
        <dbReference type="PROSITE" id="PS50878"/>
    </source>
</evidence>
<dbReference type="InterPro" id="IPR043502">
    <property type="entry name" value="DNA/RNA_pol_sf"/>
</dbReference>
<dbReference type="STRING" id="161767.ENSAPEP00000027092"/>
<evidence type="ECO:0000256" key="1">
    <source>
        <dbReference type="SAM" id="Coils"/>
    </source>
</evidence>
<name>A0A3P8TVH1_AMPPE</name>
<feature type="domain" description="Reverse transcriptase" evidence="2">
    <location>
        <begin position="228"/>
        <end position="496"/>
    </location>
</feature>
<dbReference type="InterPro" id="IPR000477">
    <property type="entry name" value="RT_dom"/>
</dbReference>
<proteinExistence type="predicted"/>
<keyword evidence="1" id="KW-0175">Coiled coil</keyword>
<dbReference type="SUPFAM" id="SSF56672">
    <property type="entry name" value="DNA/RNA polymerases"/>
    <property type="match status" value="1"/>
</dbReference>
<dbReference type="Proteomes" id="UP000265080">
    <property type="component" value="Chromosome 6"/>
</dbReference>
<keyword evidence="4" id="KW-1185">Reference proteome</keyword>
<dbReference type="Ensembl" id="ENSAPET00000027815.1">
    <property type="protein sequence ID" value="ENSAPEP00000027092.1"/>
    <property type="gene ID" value="ENSAPEG00000019256.1"/>
</dbReference>
<reference evidence="3" key="2">
    <citation type="submission" date="2025-08" db="UniProtKB">
        <authorList>
            <consortium name="Ensembl"/>
        </authorList>
    </citation>
    <scope>IDENTIFICATION</scope>
</reference>
<accession>A0A3P8TVH1</accession>
<dbReference type="Pfam" id="PF00078">
    <property type="entry name" value="RVT_1"/>
    <property type="match status" value="1"/>
</dbReference>
<dbReference type="PANTHER" id="PTHR31635">
    <property type="entry name" value="REVERSE TRANSCRIPTASE DOMAIN-CONTAINING PROTEIN-RELATED"/>
    <property type="match status" value="1"/>
</dbReference>
<dbReference type="PROSITE" id="PS50878">
    <property type="entry name" value="RT_POL"/>
    <property type="match status" value="1"/>
</dbReference>
<reference evidence="3" key="3">
    <citation type="submission" date="2025-09" db="UniProtKB">
        <authorList>
            <consortium name="Ensembl"/>
        </authorList>
    </citation>
    <scope>IDENTIFICATION</scope>
</reference>
<protein>
    <recommendedName>
        <fullName evidence="2">Reverse transcriptase domain-containing protein</fullName>
    </recommendedName>
</protein>
<feature type="coiled-coil region" evidence="1">
    <location>
        <begin position="30"/>
        <end position="61"/>
    </location>
</feature>
<dbReference type="GeneTree" id="ENSGT00940000163630"/>
<dbReference type="CDD" id="cd01650">
    <property type="entry name" value="RT_nLTR_like"/>
    <property type="match status" value="1"/>
</dbReference>
<evidence type="ECO:0000313" key="3">
    <source>
        <dbReference type="Ensembl" id="ENSAPEP00000027092.1"/>
    </source>
</evidence>
<sequence>MEYNDNGEVSESTLWEAAKVVLREKIIALSSKLKKEREKEQLKLESCIQELEQEHKRTKNDNTLKSLYQRRKDLNELLSYKAEGALRFSNQKYYESGNRASRLLAFQLRKAQANRTVSKIMNPSSKKIVHHPKEIAEAFSTYYKTLYDSVETVDKTNQIKATLGKINLTKLSESASNAMKDPITKEEIGEVIKNLKNNKSPGVDGFPGEFYKHFKDEVTPLLQRVFNYALKERDPPKTWSEAIISVIPKEGRDPTMCASYRPISLLCSDVKILSTIISKRIQRCINTLIKVDQTGFIPGRQGINNIRKTLNIISAARQIGRPSMLLSLDAEKAFDRVREHTLDKMGFHSEFINWIKVLYSGPKSRVRVNGHTSGGFNLKRGTRQGCPLSPLLFAISIEPLAEMIREDPKILGVSYGGETYKISLYADDVILYISDPQTSIAPLLETLQQFGKVSGYKVNETKSEALMLVGNWPPELNREAHFKWPTQGFRYLGIMITPDTSQLYMANYGRLILQIRADLGRWKILPLSLFDRVEVIRMNVLPRLMYLFQALPIWISPSRFKMLEKMFSTFIWQGKRPRIRHKTLFNPKQQGGLNLPNLKLYYWAAQLRGMVEWVLQDEETNWLKLEEQSCPLVPLETVPFLEQKRWRKLKTENEWMNCTRRVWSLVRKKTGAPLTTSRAVKIAKDVDFLPCRLDAGFRGWTAKGLINISQLFDGGTLKSFTQLKDKYALTSKDFYRYLQLRNYLITHKEWNTLKQPPTPIEDLLIRNMKEKNTRKIVSELYKCLQTHWSGDSLHIKERWELEMNVIIKDEEWQEVCDSGHKITNSPMWKEFNWKIKMRYFKTPSIISTFDKRNNNLCWRNCGKIGDHTHIFWDCPKLKLFWEEIQAEIRSILGVDLALEPLFYIIGSIPKEAMDKKQAYLLHILLLVAKKMITVSWLSPLPPTLHQWRESLKKVYLMEKITAKLHLKLGFFMNLWAPVIAYFNLI</sequence>
<dbReference type="PANTHER" id="PTHR31635:SF196">
    <property type="entry name" value="REVERSE TRANSCRIPTASE DOMAIN-CONTAINING PROTEIN-RELATED"/>
    <property type="match status" value="1"/>
</dbReference>
<dbReference type="OMA" id="ERWELEM"/>
<reference evidence="3 4" key="1">
    <citation type="submission" date="2018-03" db="EMBL/GenBank/DDBJ databases">
        <title>Finding Nemo's genes: A chromosome-scale reference assembly of the genome of the orange clownfish Amphiprion percula.</title>
        <authorList>
            <person name="Lehmann R."/>
        </authorList>
    </citation>
    <scope>NUCLEOTIDE SEQUENCE</scope>
</reference>